<feature type="transmembrane region" description="Helical" evidence="2">
    <location>
        <begin position="114"/>
        <end position="142"/>
    </location>
</feature>
<accession>A0A6A5HGZ8</accession>
<evidence type="ECO:0000256" key="1">
    <source>
        <dbReference type="SAM" id="MobiDB-lite"/>
    </source>
</evidence>
<feature type="compositionally biased region" description="Basic and acidic residues" evidence="1">
    <location>
        <begin position="257"/>
        <end position="272"/>
    </location>
</feature>
<feature type="compositionally biased region" description="Basic residues" evidence="1">
    <location>
        <begin position="225"/>
        <end position="241"/>
    </location>
</feature>
<dbReference type="Proteomes" id="UP000483820">
    <property type="component" value="Chromosome II"/>
</dbReference>
<gene>
    <name evidence="3" type="ORF">GCK72_005951</name>
</gene>
<feature type="compositionally biased region" description="Polar residues" evidence="1">
    <location>
        <begin position="314"/>
        <end position="326"/>
    </location>
</feature>
<protein>
    <submittedName>
        <fullName evidence="3">Uncharacterized protein</fullName>
    </submittedName>
</protein>
<name>A0A6A5HGZ8_CAERE</name>
<dbReference type="RefSeq" id="XP_053589597.1">
    <property type="nucleotide sequence ID" value="XM_053725403.1"/>
</dbReference>
<dbReference type="EMBL" id="WUAV01000002">
    <property type="protein sequence ID" value="KAF1765996.1"/>
    <property type="molecule type" value="Genomic_DNA"/>
</dbReference>
<reference evidence="3 4" key="1">
    <citation type="submission" date="2019-12" db="EMBL/GenBank/DDBJ databases">
        <title>Chromosome-level assembly of the Caenorhabditis remanei genome.</title>
        <authorList>
            <person name="Teterina A.A."/>
            <person name="Willis J.H."/>
            <person name="Phillips P.C."/>
        </authorList>
    </citation>
    <scope>NUCLEOTIDE SEQUENCE [LARGE SCALE GENOMIC DNA]</scope>
    <source>
        <strain evidence="3 4">PX506</strain>
        <tissue evidence="3">Whole organism</tissue>
    </source>
</reference>
<proteinExistence type="predicted"/>
<feature type="region of interest" description="Disordered" evidence="1">
    <location>
        <begin position="225"/>
        <end position="326"/>
    </location>
</feature>
<feature type="compositionally biased region" description="Pro residues" evidence="1">
    <location>
        <begin position="280"/>
        <end position="302"/>
    </location>
</feature>
<keyword evidence="2" id="KW-1133">Transmembrane helix</keyword>
<feature type="compositionally biased region" description="Low complexity" evidence="1">
    <location>
        <begin position="242"/>
        <end position="254"/>
    </location>
</feature>
<dbReference type="CTD" id="9800084"/>
<organism evidence="3 4">
    <name type="scientific">Caenorhabditis remanei</name>
    <name type="common">Caenorhabditis vulgaris</name>
    <dbReference type="NCBI Taxonomy" id="31234"/>
    <lineage>
        <taxon>Eukaryota</taxon>
        <taxon>Metazoa</taxon>
        <taxon>Ecdysozoa</taxon>
        <taxon>Nematoda</taxon>
        <taxon>Chromadorea</taxon>
        <taxon>Rhabditida</taxon>
        <taxon>Rhabditina</taxon>
        <taxon>Rhabditomorpha</taxon>
        <taxon>Rhabditoidea</taxon>
        <taxon>Rhabditidae</taxon>
        <taxon>Peloderinae</taxon>
        <taxon>Caenorhabditis</taxon>
    </lineage>
</organism>
<dbReference type="KEGG" id="crq:GCK72_005951"/>
<comment type="caution">
    <text evidence="3">The sequence shown here is derived from an EMBL/GenBank/DDBJ whole genome shotgun (WGS) entry which is preliminary data.</text>
</comment>
<keyword evidence="2" id="KW-0812">Transmembrane</keyword>
<evidence type="ECO:0000256" key="2">
    <source>
        <dbReference type="SAM" id="Phobius"/>
    </source>
</evidence>
<sequence>MKIDSFRTALPDGKLDIKVISEQMKGIPSFEMSKIAYSTLAILAIIVISQVQSAVLPVSSKEVALVTSSPSSSSSETSIDTLGSSRIKRQGGCGCCGCGCGCCGCGGGGGGGYVAVAVVAVVLAAVLAVVPDVVLVVVHVVVDVDVDVVDVEEEDVSVVLYRIFELTKPTELLESREDQLRLETSVDFFPDLERNQHLSPPLVGLLLIPRALLASSIRRFCRERRLRPPPHPQHPHPHPQQHGRQQVQHLVQQQKLTEARKTCQSATEKKEYLGLQQQHPHPPPPPPPHPQHPHPHPQQPHPPCEDDEGEDVTKATSFDETGNTAD</sequence>
<dbReference type="PANTHER" id="PTHR31369:SF2">
    <property type="entry name" value="INTRINSICALLY DISORDERED PROTEIN, CLASS B"/>
    <property type="match status" value="1"/>
</dbReference>
<evidence type="ECO:0000313" key="3">
    <source>
        <dbReference type="EMBL" id="KAF1765996.1"/>
    </source>
</evidence>
<dbReference type="PANTHER" id="PTHR31369">
    <property type="entry name" value="PROTEIN CBG02325-RELATED"/>
    <property type="match status" value="1"/>
</dbReference>
<evidence type="ECO:0000313" key="4">
    <source>
        <dbReference type="Proteomes" id="UP000483820"/>
    </source>
</evidence>
<feature type="transmembrane region" description="Helical" evidence="2">
    <location>
        <begin position="35"/>
        <end position="56"/>
    </location>
</feature>
<keyword evidence="2" id="KW-0472">Membrane</keyword>
<dbReference type="GeneID" id="9800084"/>
<dbReference type="AlphaFoldDB" id="A0A6A5HGZ8"/>